<dbReference type="AlphaFoldDB" id="A0A0G0TXM2"/>
<feature type="transmembrane region" description="Helical" evidence="5">
    <location>
        <begin position="141"/>
        <end position="161"/>
    </location>
</feature>
<evidence type="ECO:0000313" key="7">
    <source>
        <dbReference type="Proteomes" id="UP000034881"/>
    </source>
</evidence>
<keyword evidence="2 5" id="KW-0812">Transmembrane</keyword>
<feature type="transmembrane region" description="Helical" evidence="5">
    <location>
        <begin position="108"/>
        <end position="129"/>
    </location>
</feature>
<dbReference type="EMBL" id="LBYB01000001">
    <property type="protein sequence ID" value="KKR42747.1"/>
    <property type="molecule type" value="Genomic_DNA"/>
</dbReference>
<feature type="transmembrane region" description="Helical" evidence="5">
    <location>
        <begin position="323"/>
        <end position="346"/>
    </location>
</feature>
<reference evidence="6 7" key="1">
    <citation type="journal article" date="2015" name="Nature">
        <title>rRNA introns, odd ribosomes, and small enigmatic genomes across a large radiation of phyla.</title>
        <authorList>
            <person name="Brown C.T."/>
            <person name="Hug L.A."/>
            <person name="Thomas B.C."/>
            <person name="Sharon I."/>
            <person name="Castelle C.J."/>
            <person name="Singh A."/>
            <person name="Wilkins M.J."/>
            <person name="Williams K.H."/>
            <person name="Banfield J.F."/>
        </authorList>
    </citation>
    <scope>NUCLEOTIDE SEQUENCE [LARGE SCALE GENOMIC DNA]</scope>
</reference>
<feature type="transmembrane region" description="Helical" evidence="5">
    <location>
        <begin position="291"/>
        <end position="311"/>
    </location>
</feature>
<proteinExistence type="predicted"/>
<gene>
    <name evidence="6" type="ORF">UT77_C0001G0198</name>
</gene>
<feature type="transmembrane region" description="Helical" evidence="5">
    <location>
        <begin position="355"/>
        <end position="374"/>
    </location>
</feature>
<feature type="transmembrane region" description="Helical" evidence="5">
    <location>
        <begin position="40"/>
        <end position="57"/>
    </location>
</feature>
<feature type="transmembrane region" description="Helical" evidence="5">
    <location>
        <begin position="211"/>
        <end position="228"/>
    </location>
</feature>
<feature type="transmembrane region" description="Helical" evidence="5">
    <location>
        <begin position="248"/>
        <end position="270"/>
    </location>
</feature>
<feature type="transmembrane region" description="Helical" evidence="5">
    <location>
        <begin position="9"/>
        <end position="28"/>
    </location>
</feature>
<comment type="subcellular location">
    <subcellularLocation>
        <location evidence="1">Membrane</location>
        <topology evidence="1">Multi-pass membrane protein</topology>
    </subcellularLocation>
</comment>
<evidence type="ECO:0000313" key="6">
    <source>
        <dbReference type="EMBL" id="KKR42747.1"/>
    </source>
</evidence>
<accession>A0A0G0TXM2</accession>
<protein>
    <submittedName>
        <fullName evidence="6">Polysaccharide biosynthesis protein</fullName>
    </submittedName>
</protein>
<comment type="caution">
    <text evidence="6">The sequence shown here is derived from an EMBL/GenBank/DDBJ whole genome shotgun (WGS) entry which is preliminary data.</text>
</comment>
<keyword evidence="4 5" id="KW-0472">Membrane</keyword>
<feature type="transmembrane region" description="Helical" evidence="5">
    <location>
        <begin position="167"/>
        <end position="190"/>
    </location>
</feature>
<dbReference type="PANTHER" id="PTHR43424:SF1">
    <property type="entry name" value="LOCUS PUTATIVE PROTEIN 1-RELATED"/>
    <property type="match status" value="1"/>
</dbReference>
<evidence type="ECO:0000256" key="5">
    <source>
        <dbReference type="SAM" id="Phobius"/>
    </source>
</evidence>
<dbReference type="InterPro" id="IPR052556">
    <property type="entry name" value="PolySynth_Transporter"/>
</dbReference>
<evidence type="ECO:0000256" key="4">
    <source>
        <dbReference type="ARBA" id="ARBA00023136"/>
    </source>
</evidence>
<name>A0A0G0TXM2_9BACT</name>
<evidence type="ECO:0000256" key="1">
    <source>
        <dbReference type="ARBA" id="ARBA00004141"/>
    </source>
</evidence>
<sequence length="409" mass="45424">MKAILTQGFYVFFAQSITRVIGFFYVIFLARNLGVSDFGLFSVALAYFSIISGFADFGFNRFLTREIAKDKLKAPEILWTVTLLRLSLTSVLFAVFSLVLYVQDPDKVRVSLILLATLAILPQAVALTLDAVFAAFQKLQFSAVALFISSISTVIAGFFLISRGFGTMGAVNALIFGQFVYMIALILFLIKYKVFNFSKVNFTQVKDAIKGSLPYGLLSVLGLVYFRIDTVLLSYLRGNFETGLYGVGFRFLEAATFVPAAFSLALFPVLARMHEGAGGDLRKIYFKSFKIMLLIGVFAVLGYFLVLPRIIETLLPNYSQSIPVIKILSLAIPFMFIHAPAVSLLLSTDKYLKDVLILSVLAVSFNIIANLIFIPKYGLFAAAYVTVLSEILSFVVFFLLIKKRILDKT</sequence>
<feature type="transmembrane region" description="Helical" evidence="5">
    <location>
        <begin position="77"/>
        <end position="102"/>
    </location>
</feature>
<dbReference type="PANTHER" id="PTHR43424">
    <property type="entry name" value="LOCUS PUTATIVE PROTEIN 1-RELATED"/>
    <property type="match status" value="1"/>
</dbReference>
<organism evidence="6 7">
    <name type="scientific">Candidatus Daviesbacteria bacterium GW2011_GWC2_40_12</name>
    <dbReference type="NCBI Taxonomy" id="1618431"/>
    <lineage>
        <taxon>Bacteria</taxon>
        <taxon>Candidatus Daviesiibacteriota</taxon>
    </lineage>
</organism>
<dbReference type="GO" id="GO:0016020">
    <property type="term" value="C:membrane"/>
    <property type="evidence" value="ECO:0007669"/>
    <property type="project" value="UniProtKB-SubCell"/>
</dbReference>
<dbReference type="Proteomes" id="UP000034881">
    <property type="component" value="Unassembled WGS sequence"/>
</dbReference>
<evidence type="ECO:0000256" key="2">
    <source>
        <dbReference type="ARBA" id="ARBA00022692"/>
    </source>
</evidence>
<dbReference type="InterPro" id="IPR002797">
    <property type="entry name" value="Polysacc_synth"/>
</dbReference>
<dbReference type="Pfam" id="PF01943">
    <property type="entry name" value="Polysacc_synt"/>
    <property type="match status" value="1"/>
</dbReference>
<evidence type="ECO:0000256" key="3">
    <source>
        <dbReference type="ARBA" id="ARBA00022989"/>
    </source>
</evidence>
<dbReference type="CDD" id="cd13128">
    <property type="entry name" value="MATE_Wzx_like"/>
    <property type="match status" value="1"/>
</dbReference>
<feature type="transmembrane region" description="Helical" evidence="5">
    <location>
        <begin position="380"/>
        <end position="401"/>
    </location>
</feature>
<keyword evidence="3 5" id="KW-1133">Transmembrane helix</keyword>